<feature type="compositionally biased region" description="Acidic residues" evidence="1">
    <location>
        <begin position="282"/>
        <end position="292"/>
    </location>
</feature>
<feature type="compositionally biased region" description="Basic and acidic residues" evidence="1">
    <location>
        <begin position="317"/>
        <end position="328"/>
    </location>
</feature>
<dbReference type="EMBL" id="LT598461">
    <property type="protein sequence ID" value="SCU98660.1"/>
    <property type="molecule type" value="Genomic_DNA"/>
</dbReference>
<dbReference type="Proteomes" id="UP000190274">
    <property type="component" value="Chromosome H"/>
</dbReference>
<protein>
    <submittedName>
        <fullName evidence="2">LADA_0H14554g1_1</fullName>
    </submittedName>
</protein>
<feature type="region of interest" description="Disordered" evidence="1">
    <location>
        <begin position="253"/>
        <end position="328"/>
    </location>
</feature>
<reference evidence="2 3" key="1">
    <citation type="submission" date="2016-03" db="EMBL/GenBank/DDBJ databases">
        <authorList>
            <person name="Devillers H."/>
        </authorList>
    </citation>
    <scope>NUCLEOTIDE SEQUENCE [LARGE SCALE GENOMIC DNA]</scope>
    <source>
        <strain evidence="2">CBS 10888</strain>
    </source>
</reference>
<evidence type="ECO:0000313" key="2">
    <source>
        <dbReference type="EMBL" id="SCU98660.1"/>
    </source>
</evidence>
<accession>A0A1G4K4S2</accession>
<proteinExistence type="predicted"/>
<evidence type="ECO:0000313" key="3">
    <source>
        <dbReference type="Proteomes" id="UP000190274"/>
    </source>
</evidence>
<feature type="compositionally biased region" description="Acidic residues" evidence="1">
    <location>
        <begin position="259"/>
        <end position="273"/>
    </location>
</feature>
<organism evidence="2 3">
    <name type="scientific">Lachancea dasiensis</name>
    <dbReference type="NCBI Taxonomy" id="1072105"/>
    <lineage>
        <taxon>Eukaryota</taxon>
        <taxon>Fungi</taxon>
        <taxon>Dikarya</taxon>
        <taxon>Ascomycota</taxon>
        <taxon>Saccharomycotina</taxon>
        <taxon>Saccharomycetes</taxon>
        <taxon>Saccharomycetales</taxon>
        <taxon>Saccharomycetaceae</taxon>
        <taxon>Lachancea</taxon>
    </lineage>
</organism>
<dbReference type="OrthoDB" id="4035165at2759"/>
<evidence type="ECO:0000256" key="1">
    <source>
        <dbReference type="SAM" id="MobiDB-lite"/>
    </source>
</evidence>
<name>A0A1G4K4S2_9SACH</name>
<sequence>MNKSNEIKAVERRLAVYNPDTQLNTYLSAVSELSTVCFAALTGKLEDKHALSLENVQNWRKNLKLKRLDAELYVEVEKLKVAMEAQSADQNIDEIKQHLKKDLTKLSEGNEVMRRRNMMLRTLNSHIDLVNEQMEDMQRGRSKLSAPHDEWEKQLGTDEVTAMLDANVLKRELVKVREGDTEIEYEELSLLANFSKDTTELQRTNSSMKDSAKRLRTELQEYQDKWSHNAGLFDKISDVLKEELAKRELSVQEAAIQDTMDEEDEVEDEEDEEAVRGYHEEGEVESDGEGAEENGMCGGHDSDDVDEVDENDDDAADHENEVNMDEHV</sequence>
<dbReference type="AlphaFoldDB" id="A0A1G4K4S2"/>
<keyword evidence="3" id="KW-1185">Reference proteome</keyword>
<gene>
    <name evidence="2" type="ORF">LADA_0H14554G</name>
</gene>
<feature type="compositionally biased region" description="Acidic residues" evidence="1">
    <location>
        <begin position="303"/>
        <end position="316"/>
    </location>
</feature>
<dbReference type="STRING" id="1266660.A0A1G4K4S2"/>